<evidence type="ECO:0000313" key="3">
    <source>
        <dbReference type="EMBL" id="TRL33058.1"/>
    </source>
</evidence>
<dbReference type="Proteomes" id="UP000316781">
    <property type="component" value="Unassembled WGS sequence"/>
</dbReference>
<reference evidence="3 5" key="3">
    <citation type="submission" date="2019-07" db="EMBL/GenBank/DDBJ databases">
        <title>Ln-dependent methylotrophs.</title>
        <authorList>
            <person name="Tani A."/>
        </authorList>
    </citation>
    <scope>NUCLEOTIDE SEQUENCE [LARGE SCALE GENOMIC DNA]</scope>
    <source>
        <strain evidence="3 5">SM89A</strain>
    </source>
</reference>
<name>A0A2U1SMJ4_METSR</name>
<evidence type="ECO:0000313" key="4">
    <source>
        <dbReference type="Proteomes" id="UP000245137"/>
    </source>
</evidence>
<dbReference type="AlphaFoldDB" id="A0A2U1SMJ4"/>
<dbReference type="RefSeq" id="WP_108918333.1">
    <property type="nucleotide sequence ID" value="NZ_BGJY01000010.1"/>
</dbReference>
<dbReference type="Proteomes" id="UP000245137">
    <property type="component" value="Unassembled WGS sequence"/>
</dbReference>
<keyword evidence="1" id="KW-0732">Signal</keyword>
<dbReference type="EMBL" id="PUIV01000036">
    <property type="protein sequence ID" value="PWB92816.1"/>
    <property type="molecule type" value="Genomic_DNA"/>
</dbReference>
<dbReference type="PROSITE" id="PS51257">
    <property type="entry name" value="PROKAR_LIPOPROTEIN"/>
    <property type="match status" value="1"/>
</dbReference>
<feature type="chain" id="PRO_5036323677" description="Lipoprotein" evidence="1">
    <location>
        <begin position="23"/>
        <end position="80"/>
    </location>
</feature>
<keyword evidence="4" id="KW-1185">Reference proteome</keyword>
<proteinExistence type="predicted"/>
<accession>A0A2U1SMJ4</accession>
<evidence type="ECO:0000256" key="1">
    <source>
        <dbReference type="SAM" id="SignalP"/>
    </source>
</evidence>
<organism evidence="2 4">
    <name type="scientific">Methylosinus sporium</name>
    <dbReference type="NCBI Taxonomy" id="428"/>
    <lineage>
        <taxon>Bacteria</taxon>
        <taxon>Pseudomonadati</taxon>
        <taxon>Pseudomonadota</taxon>
        <taxon>Alphaproteobacteria</taxon>
        <taxon>Hyphomicrobiales</taxon>
        <taxon>Methylocystaceae</taxon>
        <taxon>Methylosinus</taxon>
    </lineage>
</organism>
<sequence length="80" mass="8531">MNIRAIVTAAALSLGMVGPVFAGCDIKDEDAKGVCVDKCFFEYVSIKNRFSSTPASIEKAKSDKDACYTKCGCEPASVKE</sequence>
<evidence type="ECO:0008006" key="6">
    <source>
        <dbReference type="Google" id="ProtNLM"/>
    </source>
</evidence>
<dbReference type="EMBL" id="VJMF01000043">
    <property type="protein sequence ID" value="TRL33058.1"/>
    <property type="molecule type" value="Genomic_DNA"/>
</dbReference>
<feature type="signal peptide" evidence="1">
    <location>
        <begin position="1"/>
        <end position="22"/>
    </location>
</feature>
<evidence type="ECO:0000313" key="5">
    <source>
        <dbReference type="Proteomes" id="UP000316781"/>
    </source>
</evidence>
<protein>
    <recommendedName>
        <fullName evidence="6">Lipoprotein</fullName>
    </recommendedName>
</protein>
<comment type="caution">
    <text evidence="2">The sequence shown here is derived from an EMBL/GenBank/DDBJ whole genome shotgun (WGS) entry which is preliminary data.</text>
</comment>
<reference evidence="2" key="2">
    <citation type="submission" date="2018-02" db="EMBL/GenBank/DDBJ databases">
        <authorList>
            <person name="Cohen D.B."/>
            <person name="Kent A.D."/>
        </authorList>
    </citation>
    <scope>NUCLEOTIDE SEQUENCE</scope>
    <source>
        <strain evidence="2">DSM 17706</strain>
    </source>
</reference>
<reference evidence="2 4" key="1">
    <citation type="journal article" date="2018" name="Appl. Microbiol. Biotechnol.">
        <title>Co-cultivation of the strictly anaerobic methanogen Methanosarcina barkeri with aerobic methanotrophs in an oxygen-limited membrane bioreactor.</title>
        <authorList>
            <person name="In 't Zandt M.H."/>
            <person name="van den Bosch T.J.M."/>
            <person name="Rijkers R."/>
            <person name="van Kessel M.A.H.J."/>
            <person name="Jetten M.S.M."/>
            <person name="Welte C.U."/>
        </authorList>
    </citation>
    <scope>NUCLEOTIDE SEQUENCE [LARGE SCALE GENOMIC DNA]</scope>
    <source>
        <strain evidence="2 4">DSM 17706</strain>
    </source>
</reference>
<evidence type="ECO:0000313" key="2">
    <source>
        <dbReference type="EMBL" id="PWB92816.1"/>
    </source>
</evidence>
<dbReference type="OrthoDB" id="8451995at2"/>
<gene>
    <name evidence="2" type="ORF">C5689_16410</name>
    <name evidence="3" type="ORF">FM996_11270</name>
</gene>